<evidence type="ECO:0000256" key="2">
    <source>
        <dbReference type="ARBA" id="ARBA00022679"/>
    </source>
</evidence>
<gene>
    <name evidence="4" type="ORF">jhhlp_001733</name>
</gene>
<feature type="transmembrane region" description="Helical" evidence="3">
    <location>
        <begin position="294"/>
        <end position="320"/>
    </location>
</feature>
<dbReference type="FunCoup" id="A0A2N3NH33">
    <property type="interactions" value="33"/>
</dbReference>
<dbReference type="GO" id="GO:0051999">
    <property type="term" value="P:mannosyl-inositol phosphorylceramide biosynthetic process"/>
    <property type="evidence" value="ECO:0007669"/>
    <property type="project" value="TreeGrafter"/>
</dbReference>
<dbReference type="GO" id="GO:0000030">
    <property type="term" value="F:mannosyltransferase activity"/>
    <property type="evidence" value="ECO:0007669"/>
    <property type="project" value="TreeGrafter"/>
</dbReference>
<dbReference type="OrthoDB" id="3647at2759"/>
<keyword evidence="3" id="KW-0472">Membrane</keyword>
<evidence type="ECO:0008006" key="6">
    <source>
        <dbReference type="Google" id="ProtNLM"/>
    </source>
</evidence>
<dbReference type="GO" id="GO:0016020">
    <property type="term" value="C:membrane"/>
    <property type="evidence" value="ECO:0007669"/>
    <property type="project" value="GOC"/>
</dbReference>
<dbReference type="InterPro" id="IPR007577">
    <property type="entry name" value="GlycoTrfase_DXD_sugar-bd_CS"/>
</dbReference>
<feature type="transmembrane region" description="Helical" evidence="3">
    <location>
        <begin position="225"/>
        <end position="245"/>
    </location>
</feature>
<dbReference type="Gene3D" id="3.90.550.20">
    <property type="match status" value="1"/>
</dbReference>
<reference evidence="4 5" key="1">
    <citation type="journal article" date="2017" name="G3 (Bethesda)">
        <title>First Draft Genome Sequence of the Pathogenic Fungus Lomentospora prolificans (Formerly Scedosporium prolificans).</title>
        <authorList>
            <person name="Luo R."/>
            <person name="Zimin A."/>
            <person name="Workman R."/>
            <person name="Fan Y."/>
            <person name="Pertea G."/>
            <person name="Grossman N."/>
            <person name="Wear M.P."/>
            <person name="Jia B."/>
            <person name="Miller H."/>
            <person name="Casadevall A."/>
            <person name="Timp W."/>
            <person name="Zhang S.X."/>
            <person name="Salzberg S.L."/>
        </authorList>
    </citation>
    <scope>NUCLEOTIDE SEQUENCE [LARGE SCALE GENOMIC DNA]</scope>
    <source>
        <strain evidence="4 5">JHH-5317</strain>
    </source>
</reference>
<evidence type="ECO:0000313" key="4">
    <source>
        <dbReference type="EMBL" id="PKS11744.1"/>
    </source>
</evidence>
<dbReference type="PANTHER" id="PTHR32385">
    <property type="entry name" value="MANNOSYL PHOSPHORYLINOSITOL CERAMIDE SYNTHASE"/>
    <property type="match status" value="1"/>
</dbReference>
<dbReference type="InParanoid" id="A0A2N3NH33"/>
<comment type="caution">
    <text evidence="4">The sequence shown here is derived from an EMBL/GenBank/DDBJ whole genome shotgun (WGS) entry which is preliminary data.</text>
</comment>
<dbReference type="VEuPathDB" id="FungiDB:jhhlp_001733"/>
<feature type="transmembrane region" description="Helical" evidence="3">
    <location>
        <begin position="12"/>
        <end position="31"/>
    </location>
</feature>
<comment type="similarity">
    <text evidence="1">Belongs to the glycosyltransferase 32 family.</text>
</comment>
<dbReference type="EMBL" id="NLAX01000005">
    <property type="protein sequence ID" value="PKS11744.1"/>
    <property type="molecule type" value="Genomic_DNA"/>
</dbReference>
<feature type="transmembrane region" description="Helical" evidence="3">
    <location>
        <begin position="185"/>
        <end position="204"/>
    </location>
</feature>
<dbReference type="SUPFAM" id="SSF53448">
    <property type="entry name" value="Nucleotide-diphospho-sugar transferases"/>
    <property type="match status" value="1"/>
</dbReference>
<evidence type="ECO:0000313" key="5">
    <source>
        <dbReference type="Proteomes" id="UP000233524"/>
    </source>
</evidence>
<dbReference type="AlphaFoldDB" id="A0A2N3NH33"/>
<dbReference type="STRING" id="41688.A0A2N3NH33"/>
<keyword evidence="3" id="KW-0812">Transmembrane</keyword>
<protein>
    <recommendedName>
        <fullName evidence="6">Glycosyltransferase family 32 protein</fullName>
    </recommendedName>
</protein>
<name>A0A2N3NH33_9PEZI</name>
<keyword evidence="2" id="KW-0808">Transferase</keyword>
<dbReference type="InterPro" id="IPR051706">
    <property type="entry name" value="Glycosyltransferase_domain"/>
</dbReference>
<keyword evidence="5" id="KW-1185">Reference proteome</keyword>
<proteinExistence type="inferred from homology"/>
<sequence length="351" mass="40698">MFTSRISLPYRRLILVLISTSFLTILLILHLKNDIYSLWTLLSLPFSWPRGSESFYISREVDEFDVSFANYSETETSAGDNYTARIPALLHHISLGPAPTRDSWAEARQSCLDAHPDWQAILWNDENAGKFIAERFAAFKPTWDSYRFLIQKVDALRYLVLYEFGGVILDMDLHCKRSLGPLRRFHFVAPAAFPTGFSISFMMAERHSEFVKQLIQNLKAYDRRWFYLPYPTIMFSTGGHFASAIHTLQSNRSEFKVLTGPKNDFWQHSLNGPVSTPLFDHLGSASWHSYDGRLLVLLVECVKWMLPILIIGVVCFLLLVTDRLSLLVRKWRLQPPNTELEEKDLEDRWVR</sequence>
<dbReference type="InterPro" id="IPR029044">
    <property type="entry name" value="Nucleotide-diphossugar_trans"/>
</dbReference>
<evidence type="ECO:0000256" key="1">
    <source>
        <dbReference type="ARBA" id="ARBA00009003"/>
    </source>
</evidence>
<dbReference type="Pfam" id="PF04488">
    <property type="entry name" value="Gly_transf_sug"/>
    <property type="match status" value="1"/>
</dbReference>
<evidence type="ECO:0000256" key="3">
    <source>
        <dbReference type="SAM" id="Phobius"/>
    </source>
</evidence>
<dbReference type="PANTHER" id="PTHR32385:SF15">
    <property type="entry name" value="INOSITOL PHOSPHOCERAMIDE MANNOSYLTRANSFERASE 1"/>
    <property type="match status" value="1"/>
</dbReference>
<keyword evidence="3" id="KW-1133">Transmembrane helix</keyword>
<organism evidence="4 5">
    <name type="scientific">Lomentospora prolificans</name>
    <dbReference type="NCBI Taxonomy" id="41688"/>
    <lineage>
        <taxon>Eukaryota</taxon>
        <taxon>Fungi</taxon>
        <taxon>Dikarya</taxon>
        <taxon>Ascomycota</taxon>
        <taxon>Pezizomycotina</taxon>
        <taxon>Sordariomycetes</taxon>
        <taxon>Hypocreomycetidae</taxon>
        <taxon>Microascales</taxon>
        <taxon>Microascaceae</taxon>
        <taxon>Lomentospora</taxon>
    </lineage>
</organism>
<dbReference type="Proteomes" id="UP000233524">
    <property type="component" value="Unassembled WGS sequence"/>
</dbReference>
<accession>A0A2N3NH33</accession>